<dbReference type="AlphaFoldDB" id="A0A133NND7"/>
<dbReference type="EMBL" id="LRQB01000107">
    <property type="protein sequence ID" value="KXA17809.1"/>
    <property type="molecule type" value="Genomic_DNA"/>
</dbReference>
<name>A0A133NND7_GARVA</name>
<evidence type="ECO:0000313" key="1">
    <source>
        <dbReference type="EMBL" id="KXA17809.1"/>
    </source>
</evidence>
<protein>
    <submittedName>
        <fullName evidence="1">Uncharacterized protein</fullName>
    </submittedName>
</protein>
<gene>
    <name evidence="1" type="ORF">HMPREF3208_01445</name>
</gene>
<evidence type="ECO:0000313" key="2">
    <source>
        <dbReference type="Proteomes" id="UP000070687"/>
    </source>
</evidence>
<organism evidence="1 2">
    <name type="scientific">Gardnerella vaginalis</name>
    <dbReference type="NCBI Taxonomy" id="2702"/>
    <lineage>
        <taxon>Bacteria</taxon>
        <taxon>Bacillati</taxon>
        <taxon>Actinomycetota</taxon>
        <taxon>Actinomycetes</taxon>
        <taxon>Bifidobacteriales</taxon>
        <taxon>Bifidobacteriaceae</taxon>
        <taxon>Gardnerella</taxon>
    </lineage>
</organism>
<comment type="caution">
    <text evidence="1">The sequence shown here is derived from an EMBL/GenBank/DDBJ whole genome shotgun (WGS) entry which is preliminary data.</text>
</comment>
<sequence>MLVFSKQQVLNVSRAILLKFTNQQILTVRRSTTAKLLEHLPEKCEAIGVALKIT</sequence>
<accession>A0A133NND7</accession>
<proteinExistence type="predicted"/>
<dbReference type="Proteomes" id="UP000070687">
    <property type="component" value="Unassembled WGS sequence"/>
</dbReference>
<reference evidence="1 2" key="1">
    <citation type="submission" date="2016-01" db="EMBL/GenBank/DDBJ databases">
        <authorList>
            <person name="Oliw E.H."/>
        </authorList>
    </citation>
    <scope>NUCLEOTIDE SEQUENCE [LARGE SCALE GENOMIC DNA]</scope>
    <source>
        <strain evidence="1 2">PSS_7772B</strain>
    </source>
</reference>